<organism evidence="12 13">
    <name type="scientific">Sporomusa termitida</name>
    <dbReference type="NCBI Taxonomy" id="2377"/>
    <lineage>
        <taxon>Bacteria</taxon>
        <taxon>Bacillati</taxon>
        <taxon>Bacillota</taxon>
        <taxon>Negativicutes</taxon>
        <taxon>Selenomonadales</taxon>
        <taxon>Sporomusaceae</taxon>
        <taxon>Sporomusa</taxon>
    </lineage>
</organism>
<evidence type="ECO:0000256" key="6">
    <source>
        <dbReference type="ARBA" id="ARBA00023004"/>
    </source>
</evidence>
<evidence type="ECO:0000256" key="7">
    <source>
        <dbReference type="ARBA" id="ARBA00023014"/>
    </source>
</evidence>
<feature type="domain" description="Radical SAM core" evidence="11">
    <location>
        <begin position="141"/>
        <end position="371"/>
    </location>
</feature>
<feature type="binding site" evidence="8">
    <location>
        <position position="155"/>
    </location>
    <ligand>
        <name>[4Fe-4S] cluster</name>
        <dbReference type="ChEBI" id="CHEBI:49883"/>
        <label>2</label>
        <note>4Fe-4S-S-AdoMet</note>
    </ligand>
</feature>
<keyword evidence="13" id="KW-1185">Reference proteome</keyword>
<keyword evidence="12" id="KW-0687">Ribonucleoprotein</keyword>
<dbReference type="CDD" id="cd01335">
    <property type="entry name" value="Radical_SAM"/>
    <property type="match status" value="1"/>
</dbReference>
<dbReference type="PROSITE" id="PS50926">
    <property type="entry name" value="TRAM"/>
    <property type="match status" value="1"/>
</dbReference>
<name>A0A517DTB6_9FIRM</name>
<feature type="binding site" evidence="8">
    <location>
        <position position="162"/>
    </location>
    <ligand>
        <name>[4Fe-4S] cluster</name>
        <dbReference type="ChEBI" id="CHEBI:49883"/>
        <label>2</label>
        <note>4Fe-4S-S-AdoMet</note>
    </ligand>
</feature>
<dbReference type="InterPro" id="IPR020612">
    <property type="entry name" value="Methylthiotransferase_CS"/>
</dbReference>
<feature type="domain" description="MTTase N-terminal" evidence="10">
    <location>
        <begin position="2"/>
        <end position="118"/>
    </location>
</feature>
<dbReference type="HAMAP" id="MF_01865">
    <property type="entry name" value="MTTase_RimO"/>
    <property type="match status" value="1"/>
</dbReference>
<evidence type="ECO:0000256" key="2">
    <source>
        <dbReference type="ARBA" id="ARBA00022490"/>
    </source>
</evidence>
<evidence type="ECO:0000256" key="8">
    <source>
        <dbReference type="HAMAP-Rule" id="MF_01865"/>
    </source>
</evidence>
<dbReference type="PROSITE" id="PS51918">
    <property type="entry name" value="RADICAL_SAM"/>
    <property type="match status" value="1"/>
</dbReference>
<evidence type="ECO:0000256" key="4">
    <source>
        <dbReference type="ARBA" id="ARBA00022691"/>
    </source>
</evidence>
<keyword evidence="5 8" id="KW-0479">Metal-binding</keyword>
<dbReference type="PANTHER" id="PTHR43837">
    <property type="entry name" value="RIBOSOMAL PROTEIN S12 METHYLTHIOTRANSFERASE RIMO"/>
    <property type="match status" value="1"/>
</dbReference>
<dbReference type="GO" id="GO:0035600">
    <property type="term" value="P:tRNA methylthiolation"/>
    <property type="evidence" value="ECO:0007669"/>
    <property type="project" value="UniProtKB-ARBA"/>
</dbReference>
<dbReference type="InterPro" id="IPR058240">
    <property type="entry name" value="rSAM_sf"/>
</dbReference>
<dbReference type="SMART" id="SM00729">
    <property type="entry name" value="Elp3"/>
    <property type="match status" value="1"/>
</dbReference>
<sequence>MLTAGFVSLGCAKNLVDTEIMLGILADNNIHITDDPHVADILIVNTCGFIDSAKEESISTIIQMADFKKAGKCKGVIVAGCLGQRYQQELLDELAEVSAIVGTGAWHRIMEAVEAVLADERVLLIGETDTIYDETMRRIITTPVYSAYVKIAEGCSNCCSYCVIPLVRGSYRSRPAESVVREVRKLADRGVKEINLIAQDTTSYGRDRNGQPQLAALLKQLVKIEGVVWIRLLYCYPKYFNDELIELIAREPKICKYIDLPLQHADDEILTAMNRRDRRAEIESLLKKIRTAIPGVVIRTSFIVGFPGETDSHFESLKQFVAEQRFERLGVFTYSQEEDTPAAVLEQQVPETVKEERYHELMALQCQISEDVNRGLEGQVLSVLLEGYNPEQPEVAFGRSYREAPDVDGRIYVENAGHLTPGEVVQAEIVQGFTYDLLAERK</sequence>
<keyword evidence="12" id="KW-0689">Ribosomal protein</keyword>
<dbReference type="InterPro" id="IPR006638">
    <property type="entry name" value="Elp3/MiaA/NifB-like_rSAM"/>
</dbReference>
<dbReference type="EC" id="2.8.4.4" evidence="8"/>
<dbReference type="GO" id="GO:0051539">
    <property type="term" value="F:4 iron, 4 sulfur cluster binding"/>
    <property type="evidence" value="ECO:0007669"/>
    <property type="project" value="UniProtKB-UniRule"/>
</dbReference>
<comment type="similarity">
    <text evidence="8">Belongs to the methylthiotransferase family. RimO subfamily.</text>
</comment>
<keyword evidence="4 8" id="KW-0949">S-adenosyl-L-methionine</keyword>
<dbReference type="InterPro" id="IPR005839">
    <property type="entry name" value="Methylthiotransferase"/>
</dbReference>
<feature type="binding site" evidence="8">
    <location>
        <position position="159"/>
    </location>
    <ligand>
        <name>[4Fe-4S] cluster</name>
        <dbReference type="ChEBI" id="CHEBI:49883"/>
        <label>2</label>
        <note>4Fe-4S-S-AdoMet</note>
    </ligand>
</feature>
<dbReference type="Pfam" id="PF04055">
    <property type="entry name" value="Radical_SAM"/>
    <property type="match status" value="1"/>
</dbReference>
<protein>
    <recommendedName>
        <fullName evidence="8">Ribosomal protein uS12 methylthiotransferase RimO</fullName>
        <shortName evidence="8">uS12 MTTase</shortName>
        <shortName evidence="8">uS12 methylthiotransferase</shortName>
        <ecNumber evidence="8">2.8.4.4</ecNumber>
    </recommendedName>
    <alternativeName>
        <fullName evidence="8">Ribosomal protein uS12 (aspartate-C(3))-methylthiotransferase</fullName>
    </alternativeName>
    <alternativeName>
        <fullName evidence="8">Ribosome maturation factor RimO</fullName>
    </alternativeName>
</protein>
<dbReference type="SFLD" id="SFLDG01061">
    <property type="entry name" value="methylthiotransferase"/>
    <property type="match status" value="1"/>
</dbReference>
<dbReference type="Gene3D" id="3.80.30.20">
    <property type="entry name" value="tm_1862 like domain"/>
    <property type="match status" value="1"/>
</dbReference>
<comment type="catalytic activity">
    <reaction evidence="8">
        <text>L-aspartate(89)-[ribosomal protein uS12]-hydrogen + (sulfur carrier)-SH + AH2 + 2 S-adenosyl-L-methionine = 3-methylsulfanyl-L-aspartate(89)-[ribosomal protein uS12]-hydrogen + (sulfur carrier)-H + 5'-deoxyadenosine + L-methionine + A + S-adenosyl-L-homocysteine + 2 H(+)</text>
        <dbReference type="Rhea" id="RHEA:37087"/>
        <dbReference type="Rhea" id="RHEA-COMP:10460"/>
        <dbReference type="Rhea" id="RHEA-COMP:10461"/>
        <dbReference type="Rhea" id="RHEA-COMP:14737"/>
        <dbReference type="Rhea" id="RHEA-COMP:14739"/>
        <dbReference type="ChEBI" id="CHEBI:13193"/>
        <dbReference type="ChEBI" id="CHEBI:15378"/>
        <dbReference type="ChEBI" id="CHEBI:17319"/>
        <dbReference type="ChEBI" id="CHEBI:17499"/>
        <dbReference type="ChEBI" id="CHEBI:29917"/>
        <dbReference type="ChEBI" id="CHEBI:29961"/>
        <dbReference type="ChEBI" id="CHEBI:57844"/>
        <dbReference type="ChEBI" id="CHEBI:57856"/>
        <dbReference type="ChEBI" id="CHEBI:59789"/>
        <dbReference type="ChEBI" id="CHEBI:64428"/>
        <dbReference type="ChEBI" id="CHEBI:73599"/>
        <dbReference type="EC" id="2.8.4.4"/>
    </reaction>
</comment>
<dbReference type="InterPro" id="IPR012340">
    <property type="entry name" value="NA-bd_OB-fold"/>
</dbReference>
<evidence type="ECO:0000259" key="9">
    <source>
        <dbReference type="PROSITE" id="PS50926"/>
    </source>
</evidence>
<dbReference type="FunFam" id="3.80.30.20:FF:000001">
    <property type="entry name" value="tRNA-2-methylthio-N(6)-dimethylallyladenosine synthase 2"/>
    <property type="match status" value="1"/>
</dbReference>
<dbReference type="GO" id="GO:0005829">
    <property type="term" value="C:cytosol"/>
    <property type="evidence" value="ECO:0007669"/>
    <property type="project" value="TreeGrafter"/>
</dbReference>
<keyword evidence="2 8" id="KW-0963">Cytoplasm</keyword>
<dbReference type="PROSITE" id="PS51449">
    <property type="entry name" value="MTTASE_N"/>
    <property type="match status" value="1"/>
</dbReference>
<dbReference type="Pfam" id="PF18693">
    <property type="entry name" value="TRAM_2"/>
    <property type="match status" value="1"/>
</dbReference>
<evidence type="ECO:0000259" key="10">
    <source>
        <dbReference type="PROSITE" id="PS51449"/>
    </source>
</evidence>
<dbReference type="Gene3D" id="2.40.50.140">
    <property type="entry name" value="Nucleic acid-binding proteins"/>
    <property type="match status" value="1"/>
</dbReference>
<reference evidence="12 13" key="1">
    <citation type="submission" date="2019-02" db="EMBL/GenBank/DDBJ databases">
        <title>Closed genome of Sporomusa termitida DSM 4440.</title>
        <authorList>
            <person name="Poehlein A."/>
            <person name="Daniel R."/>
        </authorList>
    </citation>
    <scope>NUCLEOTIDE SEQUENCE [LARGE SCALE GENOMIC DNA]</scope>
    <source>
        <strain evidence="12 13">DSM 4440</strain>
    </source>
</reference>
<comment type="cofactor">
    <cofactor evidence="8">
        <name>[4Fe-4S] cluster</name>
        <dbReference type="ChEBI" id="CHEBI:49883"/>
    </cofactor>
    <text evidence="8">Binds 2 [4Fe-4S] clusters. One cluster is coordinated with 3 cysteines and an exchangeable S-adenosyl-L-methionine.</text>
</comment>
<comment type="subcellular location">
    <subcellularLocation>
        <location evidence="8">Cytoplasm</location>
    </subcellularLocation>
</comment>
<dbReference type="NCBIfam" id="TIGR00089">
    <property type="entry name" value="MiaB/RimO family radical SAM methylthiotransferase"/>
    <property type="match status" value="1"/>
</dbReference>
<dbReference type="GO" id="GO:0103039">
    <property type="term" value="F:protein methylthiotransferase activity"/>
    <property type="evidence" value="ECO:0007669"/>
    <property type="project" value="UniProtKB-EC"/>
</dbReference>
<dbReference type="OrthoDB" id="9805215at2"/>
<comment type="function">
    <text evidence="8">Catalyzes the methylthiolation of an aspartic acid residue of ribosomal protein uS12.</text>
</comment>
<dbReference type="GO" id="GO:0035599">
    <property type="term" value="F:aspartic acid methylthiotransferase activity"/>
    <property type="evidence" value="ECO:0007669"/>
    <property type="project" value="TreeGrafter"/>
</dbReference>
<dbReference type="InterPro" id="IPR005840">
    <property type="entry name" value="Ribosomal_uS12_MeSTrfase_RimO"/>
</dbReference>
<feature type="binding site" evidence="8">
    <location>
        <position position="11"/>
    </location>
    <ligand>
        <name>[4Fe-4S] cluster</name>
        <dbReference type="ChEBI" id="CHEBI:49883"/>
        <label>1</label>
    </ligand>
</feature>
<accession>A0A517DTB6</accession>
<dbReference type="PROSITE" id="PS01278">
    <property type="entry name" value="MTTASE_RADICAL"/>
    <property type="match status" value="1"/>
</dbReference>
<keyword evidence="1 8" id="KW-0004">4Fe-4S</keyword>
<dbReference type="SFLD" id="SFLDS00029">
    <property type="entry name" value="Radical_SAM"/>
    <property type="match status" value="1"/>
</dbReference>
<keyword evidence="6 8" id="KW-0408">Iron</keyword>
<dbReference type="Proteomes" id="UP000320776">
    <property type="component" value="Chromosome"/>
</dbReference>
<dbReference type="PANTHER" id="PTHR43837:SF1">
    <property type="entry name" value="RIBOSOMAL PROTEIN US12 METHYLTHIOTRANSFERASE RIMO"/>
    <property type="match status" value="1"/>
</dbReference>
<dbReference type="RefSeq" id="WP_144350173.1">
    <property type="nucleotide sequence ID" value="NZ_CP036259.1"/>
</dbReference>
<dbReference type="AlphaFoldDB" id="A0A517DTB6"/>
<dbReference type="GO" id="GO:0140101">
    <property type="term" value="F:catalytic activity, acting on a tRNA"/>
    <property type="evidence" value="ECO:0007669"/>
    <property type="project" value="UniProtKB-ARBA"/>
</dbReference>
<evidence type="ECO:0000313" key="13">
    <source>
        <dbReference type="Proteomes" id="UP000320776"/>
    </source>
</evidence>
<evidence type="ECO:0000256" key="5">
    <source>
        <dbReference type="ARBA" id="ARBA00022723"/>
    </source>
</evidence>
<dbReference type="SFLD" id="SFLDG01082">
    <property type="entry name" value="B12-binding_domain_containing"/>
    <property type="match status" value="1"/>
</dbReference>
<dbReference type="GO" id="GO:0046872">
    <property type="term" value="F:metal ion binding"/>
    <property type="evidence" value="ECO:0007669"/>
    <property type="project" value="UniProtKB-KW"/>
</dbReference>
<keyword evidence="7 8" id="KW-0411">Iron-sulfur</keyword>
<dbReference type="InterPro" id="IPR013848">
    <property type="entry name" value="Methylthiotransferase_N"/>
</dbReference>
<dbReference type="SFLD" id="SFLDF00274">
    <property type="entry name" value="ribosomal_protein_S12_methylth"/>
    <property type="match status" value="1"/>
</dbReference>
<feature type="binding site" evidence="8">
    <location>
        <position position="81"/>
    </location>
    <ligand>
        <name>[4Fe-4S] cluster</name>
        <dbReference type="ChEBI" id="CHEBI:49883"/>
        <label>1</label>
    </ligand>
</feature>
<feature type="binding site" evidence="8">
    <location>
        <position position="47"/>
    </location>
    <ligand>
        <name>[4Fe-4S] cluster</name>
        <dbReference type="ChEBI" id="CHEBI:49883"/>
        <label>1</label>
    </ligand>
</feature>
<keyword evidence="3 8" id="KW-0808">Transferase</keyword>
<dbReference type="GO" id="GO:0005840">
    <property type="term" value="C:ribosome"/>
    <property type="evidence" value="ECO:0007669"/>
    <property type="project" value="UniProtKB-KW"/>
</dbReference>
<gene>
    <name evidence="8 12" type="primary">rimO</name>
    <name evidence="12" type="ORF">SPTER_19100</name>
</gene>
<evidence type="ECO:0000259" key="11">
    <source>
        <dbReference type="PROSITE" id="PS51918"/>
    </source>
</evidence>
<dbReference type="NCBIfam" id="TIGR01125">
    <property type="entry name" value="30S ribosomal protein S12 methylthiotransferase RimO"/>
    <property type="match status" value="1"/>
</dbReference>
<feature type="domain" description="TRAM" evidence="9">
    <location>
        <begin position="374"/>
        <end position="442"/>
    </location>
</feature>
<proteinExistence type="inferred from homology"/>
<dbReference type="KEGG" id="sted:SPTER_19100"/>
<dbReference type="SUPFAM" id="SSF102114">
    <property type="entry name" value="Radical SAM enzymes"/>
    <property type="match status" value="1"/>
</dbReference>
<evidence type="ECO:0000313" key="12">
    <source>
        <dbReference type="EMBL" id="QDR80581.1"/>
    </source>
</evidence>
<dbReference type="Gene3D" id="3.40.50.12160">
    <property type="entry name" value="Methylthiotransferase, N-terminal domain"/>
    <property type="match status" value="1"/>
</dbReference>
<dbReference type="InterPro" id="IPR007197">
    <property type="entry name" value="rSAM"/>
</dbReference>
<dbReference type="Pfam" id="PF00919">
    <property type="entry name" value="UPF0004"/>
    <property type="match status" value="1"/>
</dbReference>
<dbReference type="EMBL" id="CP036259">
    <property type="protein sequence ID" value="QDR80581.1"/>
    <property type="molecule type" value="Genomic_DNA"/>
</dbReference>
<dbReference type="InterPro" id="IPR023404">
    <property type="entry name" value="rSAM_horseshoe"/>
</dbReference>
<evidence type="ECO:0000256" key="1">
    <source>
        <dbReference type="ARBA" id="ARBA00022485"/>
    </source>
</evidence>
<evidence type="ECO:0000256" key="3">
    <source>
        <dbReference type="ARBA" id="ARBA00022679"/>
    </source>
</evidence>
<dbReference type="InterPro" id="IPR002792">
    <property type="entry name" value="TRAM_dom"/>
</dbReference>
<dbReference type="InterPro" id="IPR038135">
    <property type="entry name" value="Methylthiotransferase_N_sf"/>
</dbReference>